<accession>A0A4R2IVR5</accession>
<evidence type="ECO:0000256" key="7">
    <source>
        <dbReference type="RuleBase" id="RU363032"/>
    </source>
</evidence>
<feature type="transmembrane region" description="Helical" evidence="7">
    <location>
        <begin position="75"/>
        <end position="99"/>
    </location>
</feature>
<dbReference type="CDD" id="cd06261">
    <property type="entry name" value="TM_PBP2"/>
    <property type="match status" value="1"/>
</dbReference>
<dbReference type="Proteomes" id="UP000295573">
    <property type="component" value="Unassembled WGS sequence"/>
</dbReference>
<feature type="transmembrane region" description="Helical" evidence="7">
    <location>
        <begin position="111"/>
        <end position="135"/>
    </location>
</feature>
<dbReference type="PANTHER" id="PTHR43744:SF12">
    <property type="entry name" value="ABC TRANSPORTER PERMEASE PROTEIN MG189-RELATED"/>
    <property type="match status" value="1"/>
</dbReference>
<dbReference type="AlphaFoldDB" id="A0A4R2IVR5"/>
<dbReference type="InterPro" id="IPR000515">
    <property type="entry name" value="MetI-like"/>
</dbReference>
<feature type="domain" description="ABC transmembrane type-1" evidence="8">
    <location>
        <begin position="76"/>
        <end position="265"/>
    </location>
</feature>
<dbReference type="Pfam" id="PF00528">
    <property type="entry name" value="BPD_transp_1"/>
    <property type="match status" value="1"/>
</dbReference>
<dbReference type="PANTHER" id="PTHR43744">
    <property type="entry name" value="ABC TRANSPORTER PERMEASE PROTEIN MG189-RELATED-RELATED"/>
    <property type="match status" value="1"/>
</dbReference>
<protein>
    <submittedName>
        <fullName evidence="9">Multiple sugar transport system permease protein</fullName>
    </submittedName>
</protein>
<dbReference type="OrthoDB" id="2063054at2"/>
<proteinExistence type="inferred from homology"/>
<evidence type="ECO:0000256" key="3">
    <source>
        <dbReference type="ARBA" id="ARBA00022475"/>
    </source>
</evidence>
<dbReference type="RefSeq" id="WP_132147497.1">
    <property type="nucleotide sequence ID" value="NZ_SLWR01000003.1"/>
</dbReference>
<keyword evidence="10" id="KW-1185">Reference proteome</keyword>
<dbReference type="EMBL" id="SLWR01000003">
    <property type="protein sequence ID" value="TCO49504.1"/>
    <property type="molecule type" value="Genomic_DNA"/>
</dbReference>
<evidence type="ECO:0000256" key="2">
    <source>
        <dbReference type="ARBA" id="ARBA00022448"/>
    </source>
</evidence>
<keyword evidence="3" id="KW-1003">Cell membrane</keyword>
<evidence type="ECO:0000313" key="9">
    <source>
        <dbReference type="EMBL" id="TCO49504.1"/>
    </source>
</evidence>
<feature type="transmembrane region" description="Helical" evidence="7">
    <location>
        <begin position="147"/>
        <end position="165"/>
    </location>
</feature>
<feature type="transmembrane region" description="Helical" evidence="7">
    <location>
        <begin position="244"/>
        <end position="265"/>
    </location>
</feature>
<gene>
    <name evidence="9" type="ORF">EV646_103486</name>
</gene>
<dbReference type="GO" id="GO:0005886">
    <property type="term" value="C:plasma membrane"/>
    <property type="evidence" value="ECO:0007669"/>
    <property type="project" value="UniProtKB-SubCell"/>
</dbReference>
<dbReference type="PROSITE" id="PS50928">
    <property type="entry name" value="ABC_TM1"/>
    <property type="match status" value="1"/>
</dbReference>
<name>A0A4R2IVR5_9ACTN</name>
<organism evidence="9 10">
    <name type="scientific">Kribbella antiqua</name>
    <dbReference type="NCBI Taxonomy" id="2512217"/>
    <lineage>
        <taxon>Bacteria</taxon>
        <taxon>Bacillati</taxon>
        <taxon>Actinomycetota</taxon>
        <taxon>Actinomycetes</taxon>
        <taxon>Propionibacteriales</taxon>
        <taxon>Kribbellaceae</taxon>
        <taxon>Kribbella</taxon>
    </lineage>
</organism>
<evidence type="ECO:0000256" key="1">
    <source>
        <dbReference type="ARBA" id="ARBA00004651"/>
    </source>
</evidence>
<dbReference type="InterPro" id="IPR035906">
    <property type="entry name" value="MetI-like_sf"/>
</dbReference>
<evidence type="ECO:0000256" key="4">
    <source>
        <dbReference type="ARBA" id="ARBA00022692"/>
    </source>
</evidence>
<keyword evidence="9" id="KW-0762">Sugar transport</keyword>
<comment type="caution">
    <text evidence="9">The sequence shown here is derived from an EMBL/GenBank/DDBJ whole genome shotgun (WGS) entry which is preliminary data.</text>
</comment>
<feature type="transmembrane region" description="Helical" evidence="7">
    <location>
        <begin position="186"/>
        <end position="209"/>
    </location>
</feature>
<reference evidence="9 10" key="1">
    <citation type="journal article" date="2015" name="Stand. Genomic Sci.">
        <title>Genomic Encyclopedia of Bacterial and Archaeal Type Strains, Phase III: the genomes of soil and plant-associated and newly described type strains.</title>
        <authorList>
            <person name="Whitman W.B."/>
            <person name="Woyke T."/>
            <person name="Klenk H.P."/>
            <person name="Zhou Y."/>
            <person name="Lilburn T.G."/>
            <person name="Beck B.J."/>
            <person name="De Vos P."/>
            <person name="Vandamme P."/>
            <person name="Eisen J.A."/>
            <person name="Garrity G."/>
            <person name="Hugenholtz P."/>
            <person name="Kyrpides N.C."/>
        </authorList>
    </citation>
    <scope>NUCLEOTIDE SEQUENCE [LARGE SCALE GENOMIC DNA]</scope>
    <source>
        <strain evidence="9 10">VKM Ac-2541</strain>
    </source>
</reference>
<dbReference type="SUPFAM" id="SSF161098">
    <property type="entry name" value="MetI-like"/>
    <property type="match status" value="1"/>
</dbReference>
<dbReference type="GO" id="GO:0055085">
    <property type="term" value="P:transmembrane transport"/>
    <property type="evidence" value="ECO:0007669"/>
    <property type="project" value="InterPro"/>
</dbReference>
<evidence type="ECO:0000256" key="5">
    <source>
        <dbReference type="ARBA" id="ARBA00022989"/>
    </source>
</evidence>
<evidence type="ECO:0000313" key="10">
    <source>
        <dbReference type="Proteomes" id="UP000295573"/>
    </source>
</evidence>
<sequence>MNGRARRDLTRRRLAQTASYAVLTVVTLIMLLPIYAAITIASARTDEDIDGLSFHGFHLFGNLADLFADGTFPRYLLNSIIVAGVAAVLDVAISAAAGYALARLSFPGRRVLFATVVATLSLSPAVVIVPTYVMMRWVGWLDSYQGLILPGAVSAFGVFLVRQFALGIPPQLLHAARIDGAGEWRIFTRLAVPLLRPALLTLFLLSFLAQWDNLIWPLIVANNPDLWTLPVGLAGFEGEHGTNFHLLLTATLVSIVPPLLILAALQRYYVSGLTLGGVKK</sequence>
<evidence type="ECO:0000259" key="8">
    <source>
        <dbReference type="PROSITE" id="PS50928"/>
    </source>
</evidence>
<keyword evidence="6 7" id="KW-0472">Membrane</keyword>
<feature type="transmembrane region" description="Helical" evidence="7">
    <location>
        <begin position="20"/>
        <end position="43"/>
    </location>
</feature>
<comment type="subcellular location">
    <subcellularLocation>
        <location evidence="1 7">Cell membrane</location>
        <topology evidence="1 7">Multi-pass membrane protein</topology>
    </subcellularLocation>
</comment>
<comment type="similarity">
    <text evidence="7">Belongs to the binding-protein-dependent transport system permease family.</text>
</comment>
<dbReference type="Gene3D" id="1.10.3720.10">
    <property type="entry name" value="MetI-like"/>
    <property type="match status" value="1"/>
</dbReference>
<keyword evidence="4 7" id="KW-0812">Transmembrane</keyword>
<keyword evidence="5 7" id="KW-1133">Transmembrane helix</keyword>
<keyword evidence="2 7" id="KW-0813">Transport</keyword>
<evidence type="ECO:0000256" key="6">
    <source>
        <dbReference type="ARBA" id="ARBA00023136"/>
    </source>
</evidence>